<feature type="domain" description="C2H2-type" evidence="6">
    <location>
        <begin position="119"/>
        <end position="143"/>
    </location>
</feature>
<keyword evidence="2" id="KW-0677">Repeat</keyword>
<dbReference type="EnsemblMetazoa" id="HelroT76371">
    <property type="protein sequence ID" value="HelroP76371"/>
    <property type="gene ID" value="HelroG76371"/>
</dbReference>
<accession>T1G2J2</accession>
<reference evidence="8" key="3">
    <citation type="submission" date="2015-06" db="UniProtKB">
        <authorList>
            <consortium name="EnsemblMetazoa"/>
        </authorList>
    </citation>
    <scope>IDENTIFICATION</scope>
</reference>
<evidence type="ECO:0000313" key="8">
    <source>
        <dbReference type="EnsemblMetazoa" id="HelroP76371"/>
    </source>
</evidence>
<dbReference type="EMBL" id="KB096222">
    <property type="protein sequence ID" value="ESO07210.1"/>
    <property type="molecule type" value="Genomic_DNA"/>
</dbReference>
<dbReference type="InParanoid" id="T1G2J2"/>
<keyword evidence="4" id="KW-0862">Zinc</keyword>
<dbReference type="EMBL" id="AMQM01003580">
    <property type="status" value="NOT_ANNOTATED_CDS"/>
    <property type="molecule type" value="Genomic_DNA"/>
</dbReference>
<dbReference type="Proteomes" id="UP000015101">
    <property type="component" value="Unassembled WGS sequence"/>
</dbReference>
<evidence type="ECO:0000256" key="2">
    <source>
        <dbReference type="ARBA" id="ARBA00022737"/>
    </source>
</evidence>
<organism evidence="8 9">
    <name type="scientific">Helobdella robusta</name>
    <name type="common">Californian leech</name>
    <dbReference type="NCBI Taxonomy" id="6412"/>
    <lineage>
        <taxon>Eukaryota</taxon>
        <taxon>Metazoa</taxon>
        <taxon>Spiralia</taxon>
        <taxon>Lophotrochozoa</taxon>
        <taxon>Annelida</taxon>
        <taxon>Clitellata</taxon>
        <taxon>Hirudinea</taxon>
        <taxon>Rhynchobdellida</taxon>
        <taxon>Glossiphoniidae</taxon>
        <taxon>Helobdella</taxon>
    </lineage>
</organism>
<dbReference type="KEGG" id="hro:HELRODRAFT_76371"/>
<dbReference type="AlphaFoldDB" id="T1G2J2"/>
<dbReference type="Gene3D" id="3.30.160.60">
    <property type="entry name" value="Classic Zinc Finger"/>
    <property type="match status" value="3"/>
</dbReference>
<dbReference type="PANTHER" id="PTHR19818">
    <property type="entry name" value="ZINC FINGER PROTEIN ZIC AND GLI"/>
    <property type="match status" value="1"/>
</dbReference>
<evidence type="ECO:0000313" key="7">
    <source>
        <dbReference type="EMBL" id="ESO07210.1"/>
    </source>
</evidence>
<gene>
    <name evidence="8" type="primary">20215290</name>
    <name evidence="7" type="ORF">HELRODRAFT_76371</name>
</gene>
<dbReference type="RefSeq" id="XP_009014588.1">
    <property type="nucleotide sequence ID" value="XM_009016340.1"/>
</dbReference>
<evidence type="ECO:0000256" key="1">
    <source>
        <dbReference type="ARBA" id="ARBA00022723"/>
    </source>
</evidence>
<dbReference type="STRING" id="6412.T1G2J2"/>
<dbReference type="OrthoDB" id="6271419at2759"/>
<evidence type="ECO:0000313" key="9">
    <source>
        <dbReference type="Proteomes" id="UP000015101"/>
    </source>
</evidence>
<keyword evidence="3 5" id="KW-0863">Zinc-finger</keyword>
<dbReference type="HOGENOM" id="CLU_1810996_0_0_1"/>
<dbReference type="InterPro" id="IPR050329">
    <property type="entry name" value="GLI_C2H2-zinc-finger"/>
</dbReference>
<keyword evidence="1" id="KW-0479">Metal-binding</keyword>
<dbReference type="GO" id="GO:0000976">
    <property type="term" value="F:transcription cis-regulatory region binding"/>
    <property type="evidence" value="ECO:0007669"/>
    <property type="project" value="UniProtKB-ARBA"/>
</dbReference>
<feature type="domain" description="C2H2-type" evidence="6">
    <location>
        <begin position="89"/>
        <end position="118"/>
    </location>
</feature>
<dbReference type="FunFam" id="3.30.160.60:FF:001049">
    <property type="entry name" value="zinc finger protein 319"/>
    <property type="match status" value="1"/>
</dbReference>
<dbReference type="PROSITE" id="PS50157">
    <property type="entry name" value="ZINC_FINGER_C2H2_2"/>
    <property type="match status" value="2"/>
</dbReference>
<dbReference type="CTD" id="20215290"/>
<dbReference type="GO" id="GO:0045944">
    <property type="term" value="P:positive regulation of transcription by RNA polymerase II"/>
    <property type="evidence" value="ECO:0007669"/>
    <property type="project" value="UniProtKB-ARBA"/>
</dbReference>
<dbReference type="InterPro" id="IPR036236">
    <property type="entry name" value="Znf_C2H2_sf"/>
</dbReference>
<dbReference type="OMA" id="LCAHCEF"/>
<evidence type="ECO:0000259" key="6">
    <source>
        <dbReference type="PROSITE" id="PS50157"/>
    </source>
</evidence>
<dbReference type="PROSITE" id="PS00028">
    <property type="entry name" value="ZINC_FINGER_C2H2_1"/>
    <property type="match status" value="2"/>
</dbReference>
<evidence type="ECO:0000256" key="3">
    <source>
        <dbReference type="ARBA" id="ARBA00022771"/>
    </source>
</evidence>
<proteinExistence type="predicted"/>
<dbReference type="GeneID" id="20215290"/>
<reference evidence="9" key="1">
    <citation type="submission" date="2012-12" db="EMBL/GenBank/DDBJ databases">
        <authorList>
            <person name="Hellsten U."/>
            <person name="Grimwood J."/>
            <person name="Chapman J.A."/>
            <person name="Shapiro H."/>
            <person name="Aerts A."/>
            <person name="Otillar R.P."/>
            <person name="Terry A.Y."/>
            <person name="Boore J.L."/>
            <person name="Simakov O."/>
            <person name="Marletaz F."/>
            <person name="Cho S.-J."/>
            <person name="Edsinger-Gonzales E."/>
            <person name="Havlak P."/>
            <person name="Kuo D.-H."/>
            <person name="Larsson T."/>
            <person name="Lv J."/>
            <person name="Arendt D."/>
            <person name="Savage R."/>
            <person name="Osoegawa K."/>
            <person name="de Jong P."/>
            <person name="Lindberg D.R."/>
            <person name="Seaver E.C."/>
            <person name="Weisblat D.A."/>
            <person name="Putnam N.H."/>
            <person name="Grigoriev I.V."/>
            <person name="Rokhsar D.S."/>
        </authorList>
    </citation>
    <scope>NUCLEOTIDE SEQUENCE</scope>
</reference>
<dbReference type="GO" id="GO:0005634">
    <property type="term" value="C:nucleus"/>
    <property type="evidence" value="ECO:0007669"/>
    <property type="project" value="UniProtKB-ARBA"/>
</dbReference>
<protein>
    <recommendedName>
        <fullName evidence="6">C2H2-type domain-containing protein</fullName>
    </recommendedName>
</protein>
<dbReference type="PANTHER" id="PTHR19818:SF139">
    <property type="entry name" value="PAIR-RULE PROTEIN ODD-PAIRED"/>
    <property type="match status" value="1"/>
</dbReference>
<evidence type="ECO:0000256" key="4">
    <source>
        <dbReference type="ARBA" id="ARBA00022833"/>
    </source>
</evidence>
<dbReference type="InterPro" id="IPR013087">
    <property type="entry name" value="Znf_C2H2_type"/>
</dbReference>
<dbReference type="FunFam" id="3.30.160.60:FF:000125">
    <property type="entry name" value="Putative zinc finger protein 143"/>
    <property type="match status" value="1"/>
</dbReference>
<dbReference type="Pfam" id="PF00096">
    <property type="entry name" value="zf-C2H2"/>
    <property type="match status" value="2"/>
</dbReference>
<evidence type="ECO:0000256" key="5">
    <source>
        <dbReference type="PROSITE-ProRule" id="PRU00042"/>
    </source>
</evidence>
<name>T1G2J2_HELRO</name>
<dbReference type="Pfam" id="PF12874">
    <property type="entry name" value="zf-met"/>
    <property type="match status" value="1"/>
</dbReference>
<dbReference type="SUPFAM" id="SSF57667">
    <property type="entry name" value="beta-beta-alpha zinc fingers"/>
    <property type="match status" value="1"/>
</dbReference>
<reference evidence="7 9" key="2">
    <citation type="journal article" date="2013" name="Nature">
        <title>Insights into bilaterian evolution from three spiralian genomes.</title>
        <authorList>
            <person name="Simakov O."/>
            <person name="Marletaz F."/>
            <person name="Cho S.J."/>
            <person name="Edsinger-Gonzales E."/>
            <person name="Havlak P."/>
            <person name="Hellsten U."/>
            <person name="Kuo D.H."/>
            <person name="Larsson T."/>
            <person name="Lv J."/>
            <person name="Arendt D."/>
            <person name="Savage R."/>
            <person name="Osoegawa K."/>
            <person name="de Jong P."/>
            <person name="Grimwood J."/>
            <person name="Chapman J.A."/>
            <person name="Shapiro H."/>
            <person name="Aerts A."/>
            <person name="Otillar R.P."/>
            <person name="Terry A.Y."/>
            <person name="Boore J.L."/>
            <person name="Grigoriev I.V."/>
            <person name="Lindberg D.R."/>
            <person name="Seaver E.C."/>
            <person name="Weisblat D.A."/>
            <person name="Putnam N.H."/>
            <person name="Rokhsar D.S."/>
        </authorList>
    </citation>
    <scope>NUCLEOTIDE SEQUENCE</scope>
</reference>
<keyword evidence="9" id="KW-1185">Reference proteome</keyword>
<dbReference type="eggNOG" id="KOG1721">
    <property type="taxonomic scope" value="Eukaryota"/>
</dbReference>
<dbReference type="GO" id="GO:0008270">
    <property type="term" value="F:zinc ion binding"/>
    <property type="evidence" value="ECO:0007669"/>
    <property type="project" value="UniProtKB-KW"/>
</dbReference>
<dbReference type="SMART" id="SM00355">
    <property type="entry name" value="ZnF_C2H2"/>
    <property type="match status" value="4"/>
</dbReference>
<dbReference type="GO" id="GO:0000981">
    <property type="term" value="F:DNA-binding transcription factor activity, RNA polymerase II-specific"/>
    <property type="evidence" value="ECO:0007669"/>
    <property type="project" value="UniProtKB-ARBA"/>
</dbReference>
<sequence length="143" mass="16730">MHGIFLCAHCEFSSEIADVLEDHRKVSHPGLCGRKLCKKCRVLYQGDELEEHERLCSGEKQNWICPICQKEFKFLSVMKAHARGGEKKFRCDWPNCGKAFCHTDNLKVHYRRHTDEKPYKCDKCASSYRQKSGLKYHLEKAHD</sequence>